<dbReference type="AlphaFoldDB" id="A0A6A6TNQ3"/>
<keyword evidence="2" id="KW-1185">Reference proteome</keyword>
<name>A0A6A6TNQ3_9PLEO</name>
<reference evidence="1" key="1">
    <citation type="journal article" date="2020" name="Stud. Mycol.">
        <title>101 Dothideomycetes genomes: a test case for predicting lifestyles and emergence of pathogens.</title>
        <authorList>
            <person name="Haridas S."/>
            <person name="Albert R."/>
            <person name="Binder M."/>
            <person name="Bloem J."/>
            <person name="Labutti K."/>
            <person name="Salamov A."/>
            <person name="Andreopoulos B."/>
            <person name="Baker S."/>
            <person name="Barry K."/>
            <person name="Bills G."/>
            <person name="Bluhm B."/>
            <person name="Cannon C."/>
            <person name="Castanera R."/>
            <person name="Culley D."/>
            <person name="Daum C."/>
            <person name="Ezra D."/>
            <person name="Gonzalez J."/>
            <person name="Henrissat B."/>
            <person name="Kuo A."/>
            <person name="Liang C."/>
            <person name="Lipzen A."/>
            <person name="Lutzoni F."/>
            <person name="Magnuson J."/>
            <person name="Mondo S."/>
            <person name="Nolan M."/>
            <person name="Ohm R."/>
            <person name="Pangilinan J."/>
            <person name="Park H.-J."/>
            <person name="Ramirez L."/>
            <person name="Alfaro M."/>
            <person name="Sun H."/>
            <person name="Tritt A."/>
            <person name="Yoshinaga Y."/>
            <person name="Zwiers L.-H."/>
            <person name="Turgeon B."/>
            <person name="Goodwin S."/>
            <person name="Spatafora J."/>
            <person name="Crous P."/>
            <person name="Grigoriev I."/>
        </authorList>
    </citation>
    <scope>NUCLEOTIDE SEQUENCE</scope>
    <source>
        <strain evidence="1">CBS 122681</strain>
    </source>
</reference>
<sequence length="381" mass="44302">MRTQTQSNGCIWQSRLVKNKELQEYEVGHIRDAWDYYEFQSWAHPTEWLDARSREWIGLSERPQEDLSSKFELSRVCKHPLHPAQKPGDYCPACEVHIGFVFLDLLTAAGFRNRANFAWSPFDRSSFETFELREEWRRARLHIAQTVFKVEGLIPQEREWELENIQLDLDMKRVHSATIAVQIAKENTKYLAACMNLEEFERFYGGHMDVDTDKKSLSFAPDTNFGPGRDVAEFDRSAFNKHNYKPGRYSALPGTCLEQTSFLRCQFYNVNQFKVYSVFSQAEFESYRKSPELLPEVHEGVLAGHRLFSVLCEELDSLMQVPESKQNLYKQCGEGDALVALVDAEWNLLDYEIVKTPDLERSWRPEGLVDGWACARDFTSC</sequence>
<evidence type="ECO:0000313" key="2">
    <source>
        <dbReference type="Proteomes" id="UP000799324"/>
    </source>
</evidence>
<dbReference type="Proteomes" id="UP000799324">
    <property type="component" value="Unassembled WGS sequence"/>
</dbReference>
<protein>
    <submittedName>
        <fullName evidence="1">Uncharacterized protein</fullName>
    </submittedName>
</protein>
<gene>
    <name evidence="1" type="ORF">K491DRAFT_674095</name>
</gene>
<accession>A0A6A6TNQ3</accession>
<organism evidence="1 2">
    <name type="scientific">Lophiostoma macrostomum CBS 122681</name>
    <dbReference type="NCBI Taxonomy" id="1314788"/>
    <lineage>
        <taxon>Eukaryota</taxon>
        <taxon>Fungi</taxon>
        <taxon>Dikarya</taxon>
        <taxon>Ascomycota</taxon>
        <taxon>Pezizomycotina</taxon>
        <taxon>Dothideomycetes</taxon>
        <taxon>Pleosporomycetidae</taxon>
        <taxon>Pleosporales</taxon>
        <taxon>Lophiostomataceae</taxon>
        <taxon>Lophiostoma</taxon>
    </lineage>
</organism>
<proteinExistence type="predicted"/>
<dbReference type="EMBL" id="MU004295">
    <property type="protein sequence ID" value="KAF2661106.1"/>
    <property type="molecule type" value="Genomic_DNA"/>
</dbReference>
<evidence type="ECO:0000313" key="1">
    <source>
        <dbReference type="EMBL" id="KAF2661106.1"/>
    </source>
</evidence>